<feature type="compositionally biased region" description="Polar residues" evidence="1">
    <location>
        <begin position="73"/>
        <end position="88"/>
    </location>
</feature>
<protein>
    <recommendedName>
        <fullName evidence="2">Flagellar hook-associated protein 2 C-terminal domain-containing protein</fullName>
    </recommendedName>
</protein>
<name>A0A413QT27_9FIRM</name>
<proteinExistence type="predicted"/>
<dbReference type="Pfam" id="PF07195">
    <property type="entry name" value="FliD_C"/>
    <property type="match status" value="1"/>
</dbReference>
<comment type="caution">
    <text evidence="3">The sequence shown here is derived from an EMBL/GenBank/DDBJ whole genome shotgun (WGS) entry which is preliminary data.</text>
</comment>
<evidence type="ECO:0000313" key="4">
    <source>
        <dbReference type="Proteomes" id="UP000286341"/>
    </source>
</evidence>
<feature type="domain" description="Flagellar hook-associated protein 2 C-terminal" evidence="2">
    <location>
        <begin position="6"/>
        <end position="86"/>
    </location>
</feature>
<reference evidence="3 4" key="1">
    <citation type="submission" date="2018-08" db="EMBL/GenBank/DDBJ databases">
        <title>A genome reference for cultivated species of the human gut microbiota.</title>
        <authorList>
            <person name="Zou Y."/>
            <person name="Xue W."/>
            <person name="Luo G."/>
        </authorList>
    </citation>
    <scope>NUCLEOTIDE SEQUENCE [LARGE SCALE GENOMIC DNA]</scope>
    <source>
        <strain evidence="3 4">AM44-1AT</strain>
    </source>
</reference>
<evidence type="ECO:0000256" key="1">
    <source>
        <dbReference type="SAM" id="MobiDB-lite"/>
    </source>
</evidence>
<feature type="region of interest" description="Disordered" evidence="1">
    <location>
        <begin position="73"/>
        <end position="94"/>
    </location>
</feature>
<evidence type="ECO:0000313" key="3">
    <source>
        <dbReference type="EMBL" id="RHA10873.1"/>
    </source>
</evidence>
<evidence type="ECO:0000259" key="2">
    <source>
        <dbReference type="Pfam" id="PF07195"/>
    </source>
</evidence>
<dbReference type="Proteomes" id="UP000286341">
    <property type="component" value="Unassembled WGS sequence"/>
</dbReference>
<dbReference type="InterPro" id="IPR010809">
    <property type="entry name" value="FliD_C"/>
</dbReference>
<accession>A0A413QT27</accession>
<sequence length="94" mass="9945">MTGMTDKNSNMLAKIGITIGKGNKLELDEDALKQADISSLKTVFTGYNSFVSKISQKATGISNAANRASATYTNNGTYSKTASSLTSSKIDKEV</sequence>
<dbReference type="EMBL" id="QSFB01000020">
    <property type="protein sequence ID" value="RHA10873.1"/>
    <property type="molecule type" value="Genomic_DNA"/>
</dbReference>
<gene>
    <name evidence="3" type="ORF">DW948_12025</name>
</gene>
<organism evidence="3 4">
    <name type="scientific">Agathobacter rectalis</name>
    <dbReference type="NCBI Taxonomy" id="39491"/>
    <lineage>
        <taxon>Bacteria</taxon>
        <taxon>Bacillati</taxon>
        <taxon>Bacillota</taxon>
        <taxon>Clostridia</taxon>
        <taxon>Lachnospirales</taxon>
        <taxon>Lachnospiraceae</taxon>
        <taxon>Agathobacter</taxon>
    </lineage>
</organism>
<dbReference type="AlphaFoldDB" id="A0A413QT27"/>